<evidence type="ECO:0000313" key="3">
    <source>
        <dbReference type="EMBL" id="MEV0708772.1"/>
    </source>
</evidence>
<accession>A0ABV3FTL7</accession>
<organism evidence="3 4">
    <name type="scientific">Nocardia aurea</name>
    <dbReference type="NCBI Taxonomy" id="2144174"/>
    <lineage>
        <taxon>Bacteria</taxon>
        <taxon>Bacillati</taxon>
        <taxon>Actinomycetota</taxon>
        <taxon>Actinomycetes</taxon>
        <taxon>Mycobacteriales</taxon>
        <taxon>Nocardiaceae</taxon>
        <taxon>Nocardia</taxon>
    </lineage>
</organism>
<dbReference type="InterPro" id="IPR052516">
    <property type="entry name" value="N-heterocyclic_Hydroxylase"/>
</dbReference>
<reference evidence="3 4" key="1">
    <citation type="submission" date="2024-06" db="EMBL/GenBank/DDBJ databases">
        <title>The Natural Products Discovery Center: Release of the First 8490 Sequenced Strains for Exploring Actinobacteria Biosynthetic Diversity.</title>
        <authorList>
            <person name="Kalkreuter E."/>
            <person name="Kautsar S.A."/>
            <person name="Yang D."/>
            <person name="Bader C.D."/>
            <person name="Teijaro C.N."/>
            <person name="Fluegel L."/>
            <person name="Davis C.M."/>
            <person name="Simpson J.R."/>
            <person name="Lauterbach L."/>
            <person name="Steele A.D."/>
            <person name="Gui C."/>
            <person name="Meng S."/>
            <person name="Li G."/>
            <person name="Viehrig K."/>
            <person name="Ye F."/>
            <person name="Su P."/>
            <person name="Kiefer A.F."/>
            <person name="Nichols A."/>
            <person name="Cepeda A.J."/>
            <person name="Yan W."/>
            <person name="Fan B."/>
            <person name="Jiang Y."/>
            <person name="Adhikari A."/>
            <person name="Zheng C.-J."/>
            <person name="Schuster L."/>
            <person name="Cowan T.M."/>
            <person name="Smanski M.J."/>
            <person name="Chevrette M.G."/>
            <person name="De Carvalho L.P.S."/>
            <person name="Shen B."/>
        </authorList>
    </citation>
    <scope>NUCLEOTIDE SEQUENCE [LARGE SCALE GENOMIC DNA]</scope>
    <source>
        <strain evidence="3 4">NPDC050403</strain>
    </source>
</reference>
<gene>
    <name evidence="3" type="ORF">AB0I48_14510</name>
</gene>
<proteinExistence type="predicted"/>
<dbReference type="PANTHER" id="PTHR47495:SF2">
    <property type="entry name" value="ALDEHYDE DEHYDROGENASE"/>
    <property type="match status" value="1"/>
</dbReference>
<dbReference type="InterPro" id="IPR046867">
    <property type="entry name" value="AldOxase/xan_DH_MoCoBD2"/>
</dbReference>
<dbReference type="PANTHER" id="PTHR47495">
    <property type="entry name" value="ALDEHYDE DEHYDROGENASE"/>
    <property type="match status" value="1"/>
</dbReference>
<dbReference type="Proteomes" id="UP001551695">
    <property type="component" value="Unassembled WGS sequence"/>
</dbReference>
<comment type="caution">
    <text evidence="3">The sequence shown here is derived from an EMBL/GenBank/DDBJ whole genome shotgun (WGS) entry which is preliminary data.</text>
</comment>
<protein>
    <submittedName>
        <fullName evidence="3">Molybdopterin cofactor-binding domain-containing protein</fullName>
    </submittedName>
</protein>
<sequence length="186" mass="20071">MLIDTPSRADTWRPPRNPSHRNTTASRRWPRFGWSRRTREPGSTREGRWLVGYGVAGVSYPFYQVPCQARASVRGDGSAYVRSAATDIGTGTYTVMTQLAAELLGFDIGRVRFDLADSDTPCAPQAGGSGLTGSPGNAVHAACRRLIQEFLEVGLVGVAAAIGNAVFHATGRRIRSLPITIDQLLL</sequence>
<evidence type="ECO:0000259" key="2">
    <source>
        <dbReference type="Pfam" id="PF20256"/>
    </source>
</evidence>
<name>A0ABV3FTL7_9NOCA</name>
<dbReference type="InterPro" id="IPR037165">
    <property type="entry name" value="AldOxase/xan_DH_Mopterin-bd_sf"/>
</dbReference>
<dbReference type="RefSeq" id="WP_357783811.1">
    <property type="nucleotide sequence ID" value="NZ_JBFAKC010000005.1"/>
</dbReference>
<dbReference type="EMBL" id="JBFAKC010000005">
    <property type="protein sequence ID" value="MEV0708772.1"/>
    <property type="molecule type" value="Genomic_DNA"/>
</dbReference>
<dbReference type="SUPFAM" id="SSF56003">
    <property type="entry name" value="Molybdenum cofactor-binding domain"/>
    <property type="match status" value="1"/>
</dbReference>
<keyword evidence="4" id="KW-1185">Reference proteome</keyword>
<dbReference type="Gene3D" id="3.30.365.10">
    <property type="entry name" value="Aldehyde oxidase/xanthine dehydrogenase, molybdopterin binding domain"/>
    <property type="match status" value="2"/>
</dbReference>
<dbReference type="Pfam" id="PF20256">
    <property type="entry name" value="MoCoBD_2"/>
    <property type="match status" value="1"/>
</dbReference>
<feature type="domain" description="Aldehyde oxidase/xanthine dehydrogenase second molybdopterin binding" evidence="2">
    <location>
        <begin position="31"/>
        <end position="154"/>
    </location>
</feature>
<evidence type="ECO:0000256" key="1">
    <source>
        <dbReference type="SAM" id="MobiDB-lite"/>
    </source>
</evidence>
<evidence type="ECO:0000313" key="4">
    <source>
        <dbReference type="Proteomes" id="UP001551695"/>
    </source>
</evidence>
<feature type="region of interest" description="Disordered" evidence="1">
    <location>
        <begin position="1"/>
        <end position="44"/>
    </location>
</feature>